<evidence type="ECO:0000256" key="1">
    <source>
        <dbReference type="ARBA" id="ARBA00022737"/>
    </source>
</evidence>
<dbReference type="SUPFAM" id="SSF54928">
    <property type="entry name" value="RNA-binding domain, RBD"/>
    <property type="match status" value="2"/>
</dbReference>
<dbReference type="Proteomes" id="UP000469452">
    <property type="component" value="Unassembled WGS sequence"/>
</dbReference>
<protein>
    <recommendedName>
        <fullName evidence="5">RRM domain-containing protein</fullName>
    </recommendedName>
</protein>
<dbReference type="SMART" id="SM00360">
    <property type="entry name" value="RRM"/>
    <property type="match status" value="2"/>
</dbReference>
<dbReference type="PROSITE" id="PS50102">
    <property type="entry name" value="RRM"/>
    <property type="match status" value="2"/>
</dbReference>
<organism evidence="6 7">
    <name type="scientific">Aphanomyces astaci</name>
    <name type="common">Crayfish plague agent</name>
    <dbReference type="NCBI Taxonomy" id="112090"/>
    <lineage>
        <taxon>Eukaryota</taxon>
        <taxon>Sar</taxon>
        <taxon>Stramenopiles</taxon>
        <taxon>Oomycota</taxon>
        <taxon>Saprolegniomycetes</taxon>
        <taxon>Saprolegniales</taxon>
        <taxon>Verrucalvaceae</taxon>
        <taxon>Aphanomyces</taxon>
    </lineage>
</organism>
<evidence type="ECO:0000256" key="4">
    <source>
        <dbReference type="SAM" id="MobiDB-lite"/>
    </source>
</evidence>
<name>A0A6A4ZA75_APHAT</name>
<feature type="compositionally biased region" description="Basic and acidic residues" evidence="4">
    <location>
        <begin position="268"/>
        <end position="296"/>
    </location>
</feature>
<dbReference type="Pfam" id="PF00076">
    <property type="entry name" value="RRM_1"/>
    <property type="match status" value="2"/>
</dbReference>
<feature type="region of interest" description="Disordered" evidence="4">
    <location>
        <begin position="1"/>
        <end position="62"/>
    </location>
</feature>
<evidence type="ECO:0000313" key="7">
    <source>
        <dbReference type="Proteomes" id="UP000469452"/>
    </source>
</evidence>
<keyword evidence="1" id="KW-0677">Repeat</keyword>
<dbReference type="EMBL" id="VJMI01019568">
    <property type="protein sequence ID" value="KAF0707009.1"/>
    <property type="molecule type" value="Genomic_DNA"/>
</dbReference>
<dbReference type="InterPro" id="IPR035979">
    <property type="entry name" value="RBD_domain_sf"/>
</dbReference>
<feature type="domain" description="RRM" evidence="5">
    <location>
        <begin position="175"/>
        <end position="252"/>
    </location>
</feature>
<comment type="caution">
    <text evidence="6">The sequence shown here is derived from an EMBL/GenBank/DDBJ whole genome shotgun (WGS) entry which is preliminary data.</text>
</comment>
<keyword evidence="2 3" id="KW-0694">RNA-binding</keyword>
<evidence type="ECO:0000259" key="5">
    <source>
        <dbReference type="PROSITE" id="PS50102"/>
    </source>
</evidence>
<dbReference type="PANTHER" id="PTHR23236">
    <property type="entry name" value="EUKARYOTIC TRANSLATION INITIATION FACTOR 4B/4H"/>
    <property type="match status" value="1"/>
</dbReference>
<feature type="domain" description="RRM" evidence="5">
    <location>
        <begin position="77"/>
        <end position="154"/>
    </location>
</feature>
<feature type="compositionally biased region" description="Acidic residues" evidence="4">
    <location>
        <begin position="43"/>
        <end position="57"/>
    </location>
</feature>
<proteinExistence type="predicted"/>
<feature type="region of interest" description="Disordered" evidence="4">
    <location>
        <begin position="266"/>
        <end position="305"/>
    </location>
</feature>
<reference evidence="6 7" key="1">
    <citation type="submission" date="2019-06" db="EMBL/GenBank/DDBJ databases">
        <title>Genomics analysis of Aphanomyces spp. identifies a new class of oomycete effector associated with host adaptation.</title>
        <authorList>
            <person name="Gaulin E."/>
        </authorList>
    </citation>
    <scope>NUCLEOTIDE SEQUENCE [LARGE SCALE GENOMIC DNA]</scope>
    <source>
        <strain evidence="6 7">E</strain>
    </source>
</reference>
<dbReference type="Gene3D" id="3.30.70.330">
    <property type="match status" value="2"/>
</dbReference>
<accession>A0A6A4ZA75</accession>
<sequence>MSDSDSDSGSSGDEQAFFKQPAAPSSKKAQTSPSKAKVAEANNSDDESSSDDDEGADDSSALDKAQLEEDAAAKTQATVYVEGISYDADESALVTHFADCGTVKEVRLPRYQDSGKPRGYAHVVFDSDKAVAKALELDGKYMMKRYLTVRPAETPRGIDQAVQSRKHVKVTKGCRTVYIKQLPYEVDEDTVKTALASCGVIVSVRLPMWGHTKKLKGFGYVEFADEASAVNAAKRSGMKIGNRMVLIDLDTGAPKASFRQTNGQYWNKGEEGKASLAKRMNDKGKNKRPATEGRENVKKHKRPTL</sequence>
<dbReference type="VEuPathDB" id="FungiDB:H257_16542"/>
<gene>
    <name evidence="6" type="ORF">AaE_013814</name>
</gene>
<dbReference type="GO" id="GO:0003723">
    <property type="term" value="F:RNA binding"/>
    <property type="evidence" value="ECO:0007669"/>
    <property type="project" value="UniProtKB-UniRule"/>
</dbReference>
<evidence type="ECO:0000313" key="6">
    <source>
        <dbReference type="EMBL" id="KAF0707009.1"/>
    </source>
</evidence>
<dbReference type="AlphaFoldDB" id="A0A6A4ZA75"/>
<dbReference type="InterPro" id="IPR012677">
    <property type="entry name" value="Nucleotide-bd_a/b_plait_sf"/>
</dbReference>
<dbReference type="InterPro" id="IPR000504">
    <property type="entry name" value="RRM_dom"/>
</dbReference>
<evidence type="ECO:0000256" key="3">
    <source>
        <dbReference type="PROSITE-ProRule" id="PRU00176"/>
    </source>
</evidence>
<evidence type="ECO:0000256" key="2">
    <source>
        <dbReference type="ARBA" id="ARBA00022884"/>
    </source>
</evidence>
<dbReference type="PANTHER" id="PTHR23236:SF119">
    <property type="entry name" value="NUCLEAR RNA-BINDING PROTEIN SART-3"/>
    <property type="match status" value="1"/>
</dbReference>